<evidence type="ECO:0000256" key="7">
    <source>
        <dbReference type="ARBA" id="ARBA00034078"/>
    </source>
</evidence>
<sequence>MTCRLLVLLLLFSCLTLHVRAFQVLLKGARGLIKPLRRVQPAAQSPKAPFSVLSQIAEPAEDIPLSSLTFVCDIAELAEGERRTVEFEGKNVIVLKTGGNFYAVDAKCPQCGQEPPMKMGAVTEKTSEGPCISCALHGSKFSLKDGSVVEGKGGAFGMFAKNVNKPINIHRALVKGTSVYLRRSRRIFL</sequence>
<keyword evidence="2" id="KW-0479">Metal-binding</keyword>
<name>A0A0G4ICJ9_9ALVE</name>
<evidence type="ECO:0000256" key="5">
    <source>
        <dbReference type="ARBA" id="ARBA00023014"/>
    </source>
</evidence>
<dbReference type="GO" id="GO:0046872">
    <property type="term" value="F:metal ion binding"/>
    <property type="evidence" value="ECO:0007669"/>
    <property type="project" value="UniProtKB-KW"/>
</dbReference>
<keyword evidence="6" id="KW-0534">Nitrate assimilation</keyword>
<dbReference type="InterPro" id="IPR017941">
    <property type="entry name" value="Rieske_2Fe-2S"/>
</dbReference>
<dbReference type="GO" id="GO:0042128">
    <property type="term" value="P:nitrate assimilation"/>
    <property type="evidence" value="ECO:0007669"/>
    <property type="project" value="UniProtKB-KW"/>
</dbReference>
<proteinExistence type="predicted"/>
<dbReference type="EMBL" id="CDMZ01005828">
    <property type="protein sequence ID" value="CEM54901.1"/>
    <property type="molecule type" value="Genomic_DNA"/>
</dbReference>
<keyword evidence="3" id="KW-0560">Oxidoreductase</keyword>
<evidence type="ECO:0000256" key="3">
    <source>
        <dbReference type="ARBA" id="ARBA00023002"/>
    </source>
</evidence>
<reference evidence="10" key="1">
    <citation type="submission" date="2014-11" db="EMBL/GenBank/DDBJ databases">
        <authorList>
            <person name="Otto D Thomas"/>
            <person name="Naeem Raeece"/>
        </authorList>
    </citation>
    <scope>NUCLEOTIDE SEQUENCE</scope>
</reference>
<feature type="signal peptide" evidence="8">
    <location>
        <begin position="1"/>
        <end position="21"/>
    </location>
</feature>
<organism evidence="10">
    <name type="scientific">Chromera velia CCMP2878</name>
    <dbReference type="NCBI Taxonomy" id="1169474"/>
    <lineage>
        <taxon>Eukaryota</taxon>
        <taxon>Sar</taxon>
        <taxon>Alveolata</taxon>
        <taxon>Colpodellida</taxon>
        <taxon>Chromeraceae</taxon>
        <taxon>Chromera</taxon>
    </lineage>
</organism>
<comment type="cofactor">
    <cofactor evidence="7">
        <name>[2Fe-2S] cluster</name>
        <dbReference type="ChEBI" id="CHEBI:190135"/>
    </cofactor>
</comment>
<keyword evidence="5" id="KW-0411">Iron-sulfur</keyword>
<keyword evidence="8" id="KW-0732">Signal</keyword>
<evidence type="ECO:0000256" key="4">
    <source>
        <dbReference type="ARBA" id="ARBA00023004"/>
    </source>
</evidence>
<evidence type="ECO:0000259" key="9">
    <source>
        <dbReference type="PROSITE" id="PS51296"/>
    </source>
</evidence>
<evidence type="ECO:0000256" key="8">
    <source>
        <dbReference type="SAM" id="SignalP"/>
    </source>
</evidence>
<keyword evidence="1" id="KW-0001">2Fe-2S</keyword>
<protein>
    <recommendedName>
        <fullName evidence="9">Rieske domain-containing protein</fullName>
    </recommendedName>
</protein>
<dbReference type="VEuPathDB" id="CryptoDB:Cvel_13146"/>
<dbReference type="PANTHER" id="PTHR21496">
    <property type="entry name" value="FERREDOXIN-RELATED"/>
    <property type="match status" value="1"/>
</dbReference>
<feature type="chain" id="PRO_5005192863" description="Rieske domain-containing protein" evidence="8">
    <location>
        <begin position="22"/>
        <end position="189"/>
    </location>
</feature>
<dbReference type="Pfam" id="PF13806">
    <property type="entry name" value="Rieske_2"/>
    <property type="match status" value="1"/>
</dbReference>
<dbReference type="InterPro" id="IPR012748">
    <property type="entry name" value="Rieske-like_NirD"/>
</dbReference>
<dbReference type="InterPro" id="IPR036922">
    <property type="entry name" value="Rieske_2Fe-2S_sf"/>
</dbReference>
<dbReference type="PANTHER" id="PTHR21496:SF0">
    <property type="entry name" value="RIESKE DOMAIN-CONTAINING PROTEIN"/>
    <property type="match status" value="1"/>
</dbReference>
<dbReference type="GO" id="GO:0008942">
    <property type="term" value="F:nitrite reductase [NAD(P)H] activity"/>
    <property type="evidence" value="ECO:0007669"/>
    <property type="project" value="InterPro"/>
</dbReference>
<dbReference type="AlphaFoldDB" id="A0A0G4ICJ9"/>
<dbReference type="Gene3D" id="2.102.10.10">
    <property type="entry name" value="Rieske [2Fe-2S] iron-sulphur domain"/>
    <property type="match status" value="1"/>
</dbReference>
<evidence type="ECO:0000313" key="10">
    <source>
        <dbReference type="EMBL" id="CEM54901.1"/>
    </source>
</evidence>
<accession>A0A0G4ICJ9</accession>
<evidence type="ECO:0000256" key="2">
    <source>
        <dbReference type="ARBA" id="ARBA00022723"/>
    </source>
</evidence>
<feature type="domain" description="Rieske" evidence="9">
    <location>
        <begin position="69"/>
        <end position="181"/>
    </location>
</feature>
<evidence type="ECO:0000256" key="1">
    <source>
        <dbReference type="ARBA" id="ARBA00022714"/>
    </source>
</evidence>
<keyword evidence="4" id="KW-0408">Iron</keyword>
<evidence type="ECO:0000256" key="6">
    <source>
        <dbReference type="ARBA" id="ARBA00023063"/>
    </source>
</evidence>
<dbReference type="GO" id="GO:0051537">
    <property type="term" value="F:2 iron, 2 sulfur cluster binding"/>
    <property type="evidence" value="ECO:0007669"/>
    <property type="project" value="UniProtKB-KW"/>
</dbReference>
<dbReference type="PROSITE" id="PS51296">
    <property type="entry name" value="RIESKE"/>
    <property type="match status" value="1"/>
</dbReference>
<gene>
    <name evidence="10" type="ORF">Cvel_13146</name>
</gene>
<dbReference type="SUPFAM" id="SSF50022">
    <property type="entry name" value="ISP domain"/>
    <property type="match status" value="1"/>
</dbReference>